<evidence type="ECO:0000256" key="2">
    <source>
        <dbReference type="ARBA" id="ARBA00013061"/>
    </source>
</evidence>
<sequence length="320" mass="35150">MNLPKVSDLDLPAGKAGVSGKRVIVRLDLNASPDLNDLRIRSSEETLNYLKSKNAKITIIAHKGRPNGVQDNNLSLKPFQKIFDRWGAKVEENLRFDPREEENDPKFAEELSKLGDFYVNEAFGASHREHASIVGIPRFLPHAAGFRFIEEVENLSKVLENPQKPVVVIISGIKEDKVEMAKELAQKFDRILVGGKLPVYFGNSNPNPEKMIIGNLSGDGEDITLDTIEKFKEEISKAGTIVLAGVPGKYEDPGHKQGTKEVFEAVANSKIFKVAGGGDTEAAISMLNLTDKFDWISVGGGAMLEFLAKRTLPGIKALLE</sequence>
<dbReference type="Gene3D" id="3.40.50.1260">
    <property type="entry name" value="Phosphoglycerate kinase, N-terminal domain"/>
    <property type="match status" value="4"/>
</dbReference>
<dbReference type="InterPro" id="IPR001576">
    <property type="entry name" value="Phosphoglycerate_kinase"/>
</dbReference>
<protein>
    <recommendedName>
        <fullName evidence="2">phosphoglycerate kinase</fullName>
        <ecNumber evidence="2">2.7.2.3</ecNumber>
    </recommendedName>
</protein>
<dbReference type="GO" id="GO:0006094">
    <property type="term" value="P:gluconeogenesis"/>
    <property type="evidence" value="ECO:0007669"/>
    <property type="project" value="TreeGrafter"/>
</dbReference>
<dbReference type="PANTHER" id="PTHR11406">
    <property type="entry name" value="PHOSPHOGLYCERATE KINASE"/>
    <property type="match status" value="1"/>
</dbReference>
<dbReference type="GO" id="GO:0006096">
    <property type="term" value="P:glycolytic process"/>
    <property type="evidence" value="ECO:0007669"/>
    <property type="project" value="InterPro"/>
</dbReference>
<dbReference type="PANTHER" id="PTHR11406:SF23">
    <property type="entry name" value="PHOSPHOGLYCERATE KINASE 1, CHLOROPLASTIC-RELATED"/>
    <property type="match status" value="1"/>
</dbReference>
<reference evidence="7 8" key="1">
    <citation type="journal article" date="2016" name="Nat. Commun.">
        <title>Thousands of microbial genomes shed light on interconnected biogeochemical processes in an aquifer system.</title>
        <authorList>
            <person name="Anantharaman K."/>
            <person name="Brown C.T."/>
            <person name="Hug L.A."/>
            <person name="Sharon I."/>
            <person name="Castelle C.J."/>
            <person name="Probst A.J."/>
            <person name="Thomas B.C."/>
            <person name="Singh A."/>
            <person name="Wilkins M.J."/>
            <person name="Karaoz U."/>
            <person name="Brodie E.L."/>
            <person name="Williams K.H."/>
            <person name="Hubbard S.S."/>
            <person name="Banfield J.F."/>
        </authorList>
    </citation>
    <scope>NUCLEOTIDE SEQUENCE [LARGE SCALE GENOMIC DNA]</scope>
</reference>
<organism evidence="7 8">
    <name type="scientific">Candidatus Woesebacteria bacterium RIFCSPHIGHO2_01_FULL_39_28</name>
    <dbReference type="NCBI Taxonomy" id="1802496"/>
    <lineage>
        <taxon>Bacteria</taxon>
        <taxon>Candidatus Woeseibacteriota</taxon>
    </lineage>
</organism>
<evidence type="ECO:0000256" key="3">
    <source>
        <dbReference type="ARBA" id="ARBA00022679"/>
    </source>
</evidence>
<dbReference type="EMBL" id="MGGI01000001">
    <property type="protein sequence ID" value="OGM27985.1"/>
    <property type="molecule type" value="Genomic_DNA"/>
</dbReference>
<dbReference type="AlphaFoldDB" id="A0A1F7YN69"/>
<dbReference type="GO" id="GO:0043531">
    <property type="term" value="F:ADP binding"/>
    <property type="evidence" value="ECO:0007669"/>
    <property type="project" value="TreeGrafter"/>
</dbReference>
<comment type="catalytic activity">
    <reaction evidence="1">
        <text>(2R)-3-phosphoglycerate + ATP = (2R)-3-phospho-glyceroyl phosphate + ADP</text>
        <dbReference type="Rhea" id="RHEA:14801"/>
        <dbReference type="ChEBI" id="CHEBI:30616"/>
        <dbReference type="ChEBI" id="CHEBI:57604"/>
        <dbReference type="ChEBI" id="CHEBI:58272"/>
        <dbReference type="ChEBI" id="CHEBI:456216"/>
        <dbReference type="EC" id="2.7.2.3"/>
    </reaction>
</comment>
<dbReference type="Proteomes" id="UP000178851">
    <property type="component" value="Unassembled WGS sequence"/>
</dbReference>
<dbReference type="InterPro" id="IPR015824">
    <property type="entry name" value="Phosphoglycerate_kinase_N"/>
</dbReference>
<evidence type="ECO:0000256" key="1">
    <source>
        <dbReference type="ARBA" id="ARBA00000642"/>
    </source>
</evidence>
<dbReference type="GO" id="GO:0004618">
    <property type="term" value="F:phosphoglycerate kinase activity"/>
    <property type="evidence" value="ECO:0007669"/>
    <property type="project" value="UniProtKB-EC"/>
</dbReference>
<keyword evidence="5" id="KW-0418">Kinase</keyword>
<dbReference type="SUPFAM" id="SSF53748">
    <property type="entry name" value="Phosphoglycerate kinase"/>
    <property type="match status" value="1"/>
</dbReference>
<evidence type="ECO:0000313" key="8">
    <source>
        <dbReference type="Proteomes" id="UP000178851"/>
    </source>
</evidence>
<gene>
    <name evidence="7" type="ORF">A2627_00375</name>
</gene>
<accession>A0A1F7YN69</accession>
<comment type="caution">
    <text evidence="7">The sequence shown here is derived from an EMBL/GenBank/DDBJ whole genome shotgun (WGS) entry which is preliminary data.</text>
</comment>
<evidence type="ECO:0000256" key="4">
    <source>
        <dbReference type="ARBA" id="ARBA00022741"/>
    </source>
</evidence>
<dbReference type="GO" id="GO:0005829">
    <property type="term" value="C:cytosol"/>
    <property type="evidence" value="ECO:0007669"/>
    <property type="project" value="TreeGrafter"/>
</dbReference>
<dbReference type="EC" id="2.7.2.3" evidence="2"/>
<proteinExistence type="predicted"/>
<name>A0A1F7YN69_9BACT</name>
<evidence type="ECO:0000256" key="5">
    <source>
        <dbReference type="ARBA" id="ARBA00022777"/>
    </source>
</evidence>
<keyword evidence="6" id="KW-0067">ATP-binding</keyword>
<evidence type="ECO:0000256" key="6">
    <source>
        <dbReference type="ARBA" id="ARBA00022840"/>
    </source>
</evidence>
<dbReference type="InterPro" id="IPR036043">
    <property type="entry name" value="Phosphoglycerate_kinase_sf"/>
</dbReference>
<keyword evidence="4" id="KW-0547">Nucleotide-binding</keyword>
<dbReference type="GO" id="GO:0005524">
    <property type="term" value="F:ATP binding"/>
    <property type="evidence" value="ECO:0007669"/>
    <property type="project" value="UniProtKB-KW"/>
</dbReference>
<keyword evidence="3" id="KW-0808">Transferase</keyword>
<evidence type="ECO:0000313" key="7">
    <source>
        <dbReference type="EMBL" id="OGM27985.1"/>
    </source>
</evidence>
<dbReference type="Pfam" id="PF00162">
    <property type="entry name" value="PGK"/>
    <property type="match status" value="3"/>
</dbReference>